<feature type="domain" description="HTH cro/C1-type" evidence="1">
    <location>
        <begin position="26"/>
        <end position="81"/>
    </location>
</feature>
<dbReference type="SUPFAM" id="SSF47413">
    <property type="entry name" value="lambda repressor-like DNA-binding domains"/>
    <property type="match status" value="1"/>
</dbReference>
<dbReference type="EMBL" id="FNXF01000016">
    <property type="protein sequence ID" value="SEI08196.1"/>
    <property type="molecule type" value="Genomic_DNA"/>
</dbReference>
<accession>A0A1H6NDQ7</accession>
<dbReference type="STRING" id="173990.SAMN05660691_03444"/>
<organism evidence="2 3">
    <name type="scientific">Rheinheimera pacifica</name>
    <dbReference type="NCBI Taxonomy" id="173990"/>
    <lineage>
        <taxon>Bacteria</taxon>
        <taxon>Pseudomonadati</taxon>
        <taxon>Pseudomonadota</taxon>
        <taxon>Gammaproteobacteria</taxon>
        <taxon>Chromatiales</taxon>
        <taxon>Chromatiaceae</taxon>
        <taxon>Rheinheimera</taxon>
    </lineage>
</organism>
<dbReference type="SMART" id="SM00530">
    <property type="entry name" value="HTH_XRE"/>
    <property type="match status" value="1"/>
</dbReference>
<dbReference type="InterPro" id="IPR010982">
    <property type="entry name" value="Lambda_DNA-bd_dom_sf"/>
</dbReference>
<reference evidence="3" key="1">
    <citation type="submission" date="2016-10" db="EMBL/GenBank/DDBJ databases">
        <authorList>
            <person name="Varghese N."/>
            <person name="Submissions S."/>
        </authorList>
    </citation>
    <scope>NUCLEOTIDE SEQUENCE [LARGE SCALE GENOMIC DNA]</scope>
    <source>
        <strain evidence="3">DSM 17616</strain>
    </source>
</reference>
<dbReference type="AlphaFoldDB" id="A0A1H6NDQ7"/>
<dbReference type="Gene3D" id="1.10.260.40">
    <property type="entry name" value="lambda repressor-like DNA-binding domains"/>
    <property type="match status" value="1"/>
</dbReference>
<dbReference type="PROSITE" id="PS50943">
    <property type="entry name" value="HTH_CROC1"/>
    <property type="match status" value="1"/>
</dbReference>
<sequence>MTKYITKRSKSDLNGSAKRVALGNWLREQREAKGMTMRDLSAVSGKPHSYFGKIEQAQRGLDLLEFIDICRWLHIAPIKSLLSLLVLLKDPDQLQQ</sequence>
<protein>
    <submittedName>
        <fullName evidence="2">Helix-turn-helix domain-containing protein</fullName>
    </submittedName>
</protein>
<name>A0A1H6NDQ7_9GAMM</name>
<dbReference type="GO" id="GO:0003677">
    <property type="term" value="F:DNA binding"/>
    <property type="evidence" value="ECO:0007669"/>
    <property type="project" value="InterPro"/>
</dbReference>
<evidence type="ECO:0000313" key="2">
    <source>
        <dbReference type="EMBL" id="SEI08196.1"/>
    </source>
</evidence>
<dbReference type="Proteomes" id="UP000199371">
    <property type="component" value="Unassembled WGS sequence"/>
</dbReference>
<keyword evidence="3" id="KW-1185">Reference proteome</keyword>
<dbReference type="RefSeq" id="WP_092795956.1">
    <property type="nucleotide sequence ID" value="NZ_FNXF01000016.1"/>
</dbReference>
<gene>
    <name evidence="2" type="ORF">SAMN05660691_03444</name>
</gene>
<dbReference type="CDD" id="cd00093">
    <property type="entry name" value="HTH_XRE"/>
    <property type="match status" value="1"/>
</dbReference>
<dbReference type="OrthoDB" id="9803379at2"/>
<evidence type="ECO:0000313" key="3">
    <source>
        <dbReference type="Proteomes" id="UP000199371"/>
    </source>
</evidence>
<dbReference type="Pfam" id="PF01381">
    <property type="entry name" value="HTH_3"/>
    <property type="match status" value="1"/>
</dbReference>
<dbReference type="InterPro" id="IPR001387">
    <property type="entry name" value="Cro/C1-type_HTH"/>
</dbReference>
<proteinExistence type="predicted"/>
<evidence type="ECO:0000259" key="1">
    <source>
        <dbReference type="PROSITE" id="PS50943"/>
    </source>
</evidence>